<dbReference type="PANTHER" id="PTHR11165">
    <property type="entry name" value="SKP1"/>
    <property type="match status" value="1"/>
</dbReference>
<organism evidence="7 8">
    <name type="scientific">Dispira parvispora</name>
    <dbReference type="NCBI Taxonomy" id="1520584"/>
    <lineage>
        <taxon>Eukaryota</taxon>
        <taxon>Fungi</taxon>
        <taxon>Fungi incertae sedis</taxon>
        <taxon>Zoopagomycota</taxon>
        <taxon>Kickxellomycotina</taxon>
        <taxon>Dimargaritomycetes</taxon>
        <taxon>Dimargaritales</taxon>
        <taxon>Dimargaritaceae</taxon>
        <taxon>Dispira</taxon>
    </lineage>
</organism>
<dbReference type="CDD" id="cd18322">
    <property type="entry name" value="BTB_POZ_SKP1"/>
    <property type="match status" value="1"/>
</dbReference>
<evidence type="ECO:0000256" key="3">
    <source>
        <dbReference type="PIRNR" id="PIRNR028729"/>
    </source>
</evidence>
<keyword evidence="8" id="KW-1185">Reference proteome</keyword>
<name>A0A9W8E521_9FUNG</name>
<comment type="similarity">
    <text evidence="1 3">Belongs to the SKP1 family.</text>
</comment>
<feature type="domain" description="SKP1 component dimerisation" evidence="5">
    <location>
        <begin position="121"/>
        <end position="168"/>
    </location>
</feature>
<proteinExistence type="inferred from homology"/>
<protein>
    <recommendedName>
        <fullName evidence="3">E3 ubiquitin ligase complex SCF subunit</fullName>
    </recommendedName>
</protein>
<sequence length="171" mass="19742">MDSTKNDTDTVVLRCYDNKEFVVPRKVARKSVLISNMMEDIPDGSGAIPIHNVRGLVMEKVLEYCTHYADTEVQEDEGDSDEEFDVPARTIDIKPWDAKFIDVDVEMLFELLQAANFLEIKPLLNLGCKTVASMLKGRTPEEIRKQFNIPNDFTEEEEEQIRKENQWAEDR</sequence>
<keyword evidence="2 3" id="KW-0833">Ubl conjugation pathway</keyword>
<gene>
    <name evidence="7" type="ORF">IWQ62_000409</name>
</gene>
<evidence type="ECO:0000313" key="8">
    <source>
        <dbReference type="Proteomes" id="UP001150925"/>
    </source>
</evidence>
<dbReference type="InterPro" id="IPR001232">
    <property type="entry name" value="SKP1-like"/>
</dbReference>
<comment type="subunit">
    <text evidence="3">Component of the SCF (SKP1-CUL1-F-box protein) E3 ubiquitin ligase complexes.</text>
</comment>
<dbReference type="SUPFAM" id="SSF81382">
    <property type="entry name" value="Skp1 dimerisation domain-like"/>
    <property type="match status" value="1"/>
</dbReference>
<evidence type="ECO:0000256" key="2">
    <source>
        <dbReference type="ARBA" id="ARBA00022786"/>
    </source>
</evidence>
<evidence type="ECO:0000259" key="6">
    <source>
        <dbReference type="Pfam" id="PF03931"/>
    </source>
</evidence>
<comment type="pathway">
    <text evidence="3">Protein modification; protein ubiquitination.</text>
</comment>
<evidence type="ECO:0000256" key="4">
    <source>
        <dbReference type="SAM" id="MobiDB-lite"/>
    </source>
</evidence>
<dbReference type="InterPro" id="IPR016073">
    <property type="entry name" value="Skp1_comp_POZ"/>
</dbReference>
<dbReference type="EMBL" id="JANBPY010000025">
    <property type="protein sequence ID" value="KAJ1969770.1"/>
    <property type="molecule type" value="Genomic_DNA"/>
</dbReference>
<feature type="compositionally biased region" description="Basic and acidic residues" evidence="4">
    <location>
        <begin position="160"/>
        <end position="171"/>
    </location>
</feature>
<dbReference type="Proteomes" id="UP001150925">
    <property type="component" value="Unassembled WGS sequence"/>
</dbReference>
<comment type="function">
    <text evidence="3">Essential component of the SCF (SKP1-CUL1-F-box protein) E3 ubiquitin ligase complexes, which mediate the ubiquitination and subsequent proteasomal degradation of target proteins.</text>
</comment>
<dbReference type="SMART" id="SM00512">
    <property type="entry name" value="Skp1"/>
    <property type="match status" value="1"/>
</dbReference>
<dbReference type="GO" id="GO:0006511">
    <property type="term" value="P:ubiquitin-dependent protein catabolic process"/>
    <property type="evidence" value="ECO:0007669"/>
    <property type="project" value="InterPro"/>
</dbReference>
<dbReference type="Pfam" id="PF01466">
    <property type="entry name" value="Skp1"/>
    <property type="match status" value="1"/>
</dbReference>
<dbReference type="InterPro" id="IPR011333">
    <property type="entry name" value="SKP1/BTB/POZ_sf"/>
</dbReference>
<reference evidence="7" key="1">
    <citation type="submission" date="2022-07" db="EMBL/GenBank/DDBJ databases">
        <title>Phylogenomic reconstructions and comparative analyses of Kickxellomycotina fungi.</title>
        <authorList>
            <person name="Reynolds N.K."/>
            <person name="Stajich J.E."/>
            <person name="Barry K."/>
            <person name="Grigoriev I.V."/>
            <person name="Crous P."/>
            <person name="Smith M.E."/>
        </authorList>
    </citation>
    <scope>NUCLEOTIDE SEQUENCE</scope>
    <source>
        <strain evidence="7">RSA 1196</strain>
    </source>
</reference>
<dbReference type="PIRSF" id="PIRSF028729">
    <property type="entry name" value="E3_ubiquit_lig_SCF_Skp"/>
    <property type="match status" value="1"/>
</dbReference>
<dbReference type="SUPFAM" id="SSF54695">
    <property type="entry name" value="POZ domain"/>
    <property type="match status" value="1"/>
</dbReference>
<dbReference type="AlphaFoldDB" id="A0A9W8E521"/>
<dbReference type="InterPro" id="IPR036296">
    <property type="entry name" value="SKP1-like_dim_sf"/>
</dbReference>
<feature type="domain" description="SKP1 component POZ" evidence="6">
    <location>
        <begin position="10"/>
        <end position="69"/>
    </location>
</feature>
<accession>A0A9W8E521</accession>
<comment type="caution">
    <text evidence="7">The sequence shown here is derived from an EMBL/GenBank/DDBJ whole genome shotgun (WGS) entry which is preliminary data.</text>
</comment>
<evidence type="ECO:0000313" key="7">
    <source>
        <dbReference type="EMBL" id="KAJ1969770.1"/>
    </source>
</evidence>
<evidence type="ECO:0000256" key="1">
    <source>
        <dbReference type="ARBA" id="ARBA00009993"/>
    </source>
</evidence>
<evidence type="ECO:0000259" key="5">
    <source>
        <dbReference type="Pfam" id="PF01466"/>
    </source>
</evidence>
<feature type="region of interest" description="Disordered" evidence="4">
    <location>
        <begin position="151"/>
        <end position="171"/>
    </location>
</feature>
<dbReference type="Gene3D" id="3.30.710.10">
    <property type="entry name" value="Potassium Channel Kv1.1, Chain A"/>
    <property type="match status" value="1"/>
</dbReference>
<dbReference type="InterPro" id="IPR016072">
    <property type="entry name" value="Skp1_comp_dimer"/>
</dbReference>
<dbReference type="Pfam" id="PF03931">
    <property type="entry name" value="Skp1_POZ"/>
    <property type="match status" value="1"/>
</dbReference>
<dbReference type="OrthoDB" id="2342932at2759"/>
<dbReference type="InterPro" id="IPR016897">
    <property type="entry name" value="SKP1"/>
</dbReference>
<dbReference type="FunFam" id="3.30.710.10:FF:000026">
    <property type="entry name" value="E3 ubiquitin ligase complex SCF subunit"/>
    <property type="match status" value="1"/>
</dbReference>